<keyword evidence="2" id="KW-0805">Transcription regulation</keyword>
<dbReference type="InterPro" id="IPR018872">
    <property type="entry name" value="Zn-cluster-dom"/>
</dbReference>
<dbReference type="InterPro" id="IPR003657">
    <property type="entry name" value="WRKY_dom"/>
</dbReference>
<feature type="domain" description="WRKY" evidence="7">
    <location>
        <begin position="207"/>
        <end position="273"/>
    </location>
</feature>
<name>A0A4P9Q2I1_FAGTA</name>
<dbReference type="Pfam" id="PF03106">
    <property type="entry name" value="WRKY"/>
    <property type="match status" value="1"/>
</dbReference>
<organism evidence="8">
    <name type="scientific">Fagopyrum tataricum</name>
    <name type="common">Tartarian buckwheat</name>
    <name type="synonym">Polygonum tataricum</name>
    <dbReference type="NCBI Taxonomy" id="62330"/>
    <lineage>
        <taxon>Eukaryota</taxon>
        <taxon>Viridiplantae</taxon>
        <taxon>Streptophyta</taxon>
        <taxon>Embryophyta</taxon>
        <taxon>Tracheophyta</taxon>
        <taxon>Spermatophyta</taxon>
        <taxon>Magnoliopsida</taxon>
        <taxon>eudicotyledons</taxon>
        <taxon>Gunneridae</taxon>
        <taxon>Pentapetalae</taxon>
        <taxon>Caryophyllales</taxon>
        <taxon>Polygonaceae</taxon>
        <taxon>Polygonoideae</taxon>
        <taxon>Fagopyreae</taxon>
        <taxon>Fagopyrum</taxon>
    </lineage>
</organism>
<evidence type="ECO:0000256" key="5">
    <source>
        <dbReference type="ARBA" id="ARBA00023242"/>
    </source>
</evidence>
<evidence type="ECO:0000256" key="1">
    <source>
        <dbReference type="ARBA" id="ARBA00004123"/>
    </source>
</evidence>
<accession>A0A4P9Q2I1</accession>
<sequence length="294" mass="33406">MEKVEMANKVAVESGHRLLSLLENEVVSRNLTAETNESVYKFKKVVSLLDSNRFAVAKARRMKTLTIPNLPKRLFLETYPNPNPNPNPLTNNKRPLQLLPATYYPQNQFIDTRLSIRPPCDRTAEPNELQRMHFHHQQEKMKYDADMCSWGEGPSTVSSIVSSLSLEGSVNNQSGQNESGSAGKCHCSKKRKVRVKRTIKVPAISNKMADIPTDEFAWRKYGQKPIKGSPHPRAYYKCSTVRGCPARKHVERCAEEPSMMLVSYEGEHVHPRFITIEALPIMGHQPGINEQFKH</sequence>
<dbReference type="GO" id="GO:0003700">
    <property type="term" value="F:DNA-binding transcription factor activity"/>
    <property type="evidence" value="ECO:0007669"/>
    <property type="project" value="InterPro"/>
</dbReference>
<feature type="region of interest" description="Disordered" evidence="6">
    <location>
        <begin position="168"/>
        <end position="187"/>
    </location>
</feature>
<keyword evidence="5" id="KW-0539">Nucleus</keyword>
<dbReference type="InterPro" id="IPR036576">
    <property type="entry name" value="WRKY_dom_sf"/>
</dbReference>
<dbReference type="AlphaFoldDB" id="A0A4P9Q2I1"/>
<dbReference type="PROSITE" id="PS50811">
    <property type="entry name" value="WRKY"/>
    <property type="match status" value="1"/>
</dbReference>
<evidence type="ECO:0000256" key="4">
    <source>
        <dbReference type="ARBA" id="ARBA00023163"/>
    </source>
</evidence>
<dbReference type="PANTHER" id="PTHR31282">
    <property type="entry name" value="WRKY TRANSCRIPTION FACTOR 21-RELATED"/>
    <property type="match status" value="1"/>
</dbReference>
<evidence type="ECO:0000259" key="7">
    <source>
        <dbReference type="PROSITE" id="PS50811"/>
    </source>
</evidence>
<evidence type="ECO:0000313" key="8">
    <source>
        <dbReference type="EMBL" id="QCV57319.1"/>
    </source>
</evidence>
<comment type="subcellular location">
    <subcellularLocation>
        <location evidence="1">Nucleus</location>
    </subcellularLocation>
</comment>
<dbReference type="EMBL" id="MK161312">
    <property type="protein sequence ID" value="QCV57319.1"/>
    <property type="molecule type" value="mRNA"/>
</dbReference>
<dbReference type="Pfam" id="PF10533">
    <property type="entry name" value="Plant_zn_clust"/>
    <property type="match status" value="1"/>
</dbReference>
<dbReference type="GO" id="GO:0043565">
    <property type="term" value="F:sequence-specific DNA binding"/>
    <property type="evidence" value="ECO:0007669"/>
    <property type="project" value="InterPro"/>
</dbReference>
<evidence type="ECO:0000256" key="2">
    <source>
        <dbReference type="ARBA" id="ARBA00023015"/>
    </source>
</evidence>
<dbReference type="SMART" id="SM00774">
    <property type="entry name" value="WRKY"/>
    <property type="match status" value="1"/>
</dbReference>
<dbReference type="InterPro" id="IPR044810">
    <property type="entry name" value="WRKY_plant"/>
</dbReference>
<feature type="compositionally biased region" description="Polar residues" evidence="6">
    <location>
        <begin position="171"/>
        <end position="180"/>
    </location>
</feature>
<evidence type="ECO:0000256" key="6">
    <source>
        <dbReference type="SAM" id="MobiDB-lite"/>
    </source>
</evidence>
<dbReference type="GO" id="GO:0005634">
    <property type="term" value="C:nucleus"/>
    <property type="evidence" value="ECO:0007669"/>
    <property type="project" value="UniProtKB-SubCell"/>
</dbReference>
<evidence type="ECO:0000256" key="3">
    <source>
        <dbReference type="ARBA" id="ARBA00023125"/>
    </source>
</evidence>
<dbReference type="Gene3D" id="2.20.25.80">
    <property type="entry name" value="WRKY domain"/>
    <property type="match status" value="1"/>
</dbReference>
<protein>
    <submittedName>
        <fullName evidence="8">WRKY transcription factor</fullName>
    </submittedName>
</protein>
<dbReference type="FunFam" id="2.20.25.80:FF:000004">
    <property type="entry name" value="WRKY transcription factor 65"/>
    <property type="match status" value="1"/>
</dbReference>
<dbReference type="GO" id="GO:0005516">
    <property type="term" value="F:calmodulin binding"/>
    <property type="evidence" value="ECO:0007669"/>
    <property type="project" value="UniProtKB-ARBA"/>
</dbReference>
<dbReference type="SUPFAM" id="SSF118290">
    <property type="entry name" value="WRKY DNA-binding domain"/>
    <property type="match status" value="1"/>
</dbReference>
<reference evidence="8" key="1">
    <citation type="submission" date="2018-11" db="EMBL/GenBank/DDBJ databases">
        <authorList>
            <person name="Xia H."/>
        </authorList>
    </citation>
    <scope>NUCLEOTIDE SEQUENCE</scope>
    <source>
        <strain evidence="8">FtPinG0007313500.01</strain>
    </source>
</reference>
<keyword evidence="3" id="KW-0238">DNA-binding</keyword>
<proteinExistence type="evidence at transcript level"/>
<keyword evidence="4" id="KW-0804">Transcription</keyword>